<dbReference type="GO" id="GO:0003746">
    <property type="term" value="F:translation elongation factor activity"/>
    <property type="evidence" value="ECO:0007669"/>
    <property type="project" value="UniProtKB-KW"/>
</dbReference>
<proteinExistence type="inferred from homology"/>
<evidence type="ECO:0000256" key="1">
    <source>
        <dbReference type="ARBA" id="ARBA00007249"/>
    </source>
</evidence>
<dbReference type="SUPFAM" id="SSF50447">
    <property type="entry name" value="Translation proteins"/>
    <property type="match status" value="1"/>
</dbReference>
<keyword evidence="4" id="KW-0648">Protein biosynthesis</keyword>
<dbReference type="EMBL" id="JAATJV010380538">
    <property type="protein sequence ID" value="MBZ3882157.1"/>
    <property type="molecule type" value="Genomic_DNA"/>
</dbReference>
<comment type="caution">
    <text evidence="9">The sequence shown here is derived from an EMBL/GenBank/DDBJ whole genome shotgun (WGS) entry which is preliminary data.</text>
</comment>
<evidence type="ECO:0000313" key="10">
    <source>
        <dbReference type="Proteomes" id="UP001166674"/>
    </source>
</evidence>
<accession>A0AA41N1P0</accession>
<evidence type="ECO:0000256" key="7">
    <source>
        <dbReference type="SAM" id="Phobius"/>
    </source>
</evidence>
<dbReference type="FunFam" id="2.40.30.10:FF:000005">
    <property type="entry name" value="Elongation factor 1-alpha"/>
    <property type="match status" value="1"/>
</dbReference>
<dbReference type="SUPFAM" id="SSF50465">
    <property type="entry name" value="EF-Tu/eEF-1alpha/eIF2-gamma C-terminal domain"/>
    <property type="match status" value="1"/>
</dbReference>
<dbReference type="Pfam" id="PF22594">
    <property type="entry name" value="GTP-eEF1A_C"/>
    <property type="match status" value="1"/>
</dbReference>
<evidence type="ECO:0000256" key="6">
    <source>
        <dbReference type="SAM" id="MobiDB-lite"/>
    </source>
</evidence>
<name>A0AA41N1P0_SCICA</name>
<feature type="transmembrane region" description="Helical" evidence="7">
    <location>
        <begin position="131"/>
        <end position="152"/>
    </location>
</feature>
<dbReference type="PANTHER" id="PTHR44830:SF1">
    <property type="entry name" value="TR-TYPE G DOMAIN-CONTAINING PROTEIN"/>
    <property type="match status" value="1"/>
</dbReference>
<dbReference type="Gene3D" id="2.40.30.10">
    <property type="entry name" value="Translation factors"/>
    <property type="match status" value="2"/>
</dbReference>
<sequence length="323" mass="34958">MSSDKSPGKNERHPVGTTRNDLRRLTDEQGSYLGIDLGHNSGREPLHSLLDLVFVGLNVHTEHKVVLFMADLVFMRNLMMASLYHFVSPEVAFLRVFGHLQSHSGLGHHEIGDMQIFFFLWMWMHFNTASLAFKALALTSGGASFFAFGVILRLGVLKPSMVVTFAPVNVTTEIQSVDLHPEALSEAPPGDDVGFNVKNMSVKVVRCGNDAGQTSAGCAPVLDCHTAHSACKFAKLKEKIDSHSVKKLQDDPEFLKSGDAAIVDVVPGKPRCVESFSGSPPLDHSAVFDVRQTVAVGVIKAVDKKAAGAGKVTRSAQKAQKAK</sequence>
<dbReference type="InterPro" id="IPR009001">
    <property type="entry name" value="Transl_elong_EF1A/Init_IF2_C"/>
</dbReference>
<dbReference type="AlphaFoldDB" id="A0AA41N1P0"/>
<organism evidence="9 10">
    <name type="scientific">Sciurus carolinensis</name>
    <name type="common">Eastern gray squirrel</name>
    <dbReference type="NCBI Taxonomy" id="30640"/>
    <lineage>
        <taxon>Eukaryota</taxon>
        <taxon>Metazoa</taxon>
        <taxon>Chordata</taxon>
        <taxon>Craniata</taxon>
        <taxon>Vertebrata</taxon>
        <taxon>Euteleostomi</taxon>
        <taxon>Mammalia</taxon>
        <taxon>Eutheria</taxon>
        <taxon>Euarchontoglires</taxon>
        <taxon>Glires</taxon>
        <taxon>Rodentia</taxon>
        <taxon>Sciuromorpha</taxon>
        <taxon>Sciuridae</taxon>
        <taxon>Sciurinae</taxon>
        <taxon>Sciurini</taxon>
        <taxon>Sciurus</taxon>
    </lineage>
</organism>
<evidence type="ECO:0000313" key="9">
    <source>
        <dbReference type="EMBL" id="MBZ3882157.1"/>
    </source>
</evidence>
<dbReference type="InterPro" id="IPR009000">
    <property type="entry name" value="Transl_B-barrel_sf"/>
</dbReference>
<reference evidence="9" key="1">
    <citation type="submission" date="2020-03" db="EMBL/GenBank/DDBJ databases">
        <title>Studies in the Genomics of Life Span.</title>
        <authorList>
            <person name="Glass D."/>
        </authorList>
    </citation>
    <scope>NUCLEOTIDE SEQUENCE</scope>
    <source>
        <strain evidence="9">SUZIE</strain>
        <tissue evidence="9">Muscle</tissue>
    </source>
</reference>
<evidence type="ECO:0000256" key="2">
    <source>
        <dbReference type="ARBA" id="ARBA00022741"/>
    </source>
</evidence>
<gene>
    <name evidence="9" type="ORF">SUZIE_166535</name>
</gene>
<keyword evidence="7" id="KW-0472">Membrane</keyword>
<comment type="similarity">
    <text evidence="1">Belongs to the TRAFAC class translation factor GTPase superfamily. Classic translation factor GTPase family. EF-Tu/EF-1A subfamily.</text>
</comment>
<keyword evidence="7" id="KW-1133">Transmembrane helix</keyword>
<keyword evidence="5" id="KW-0342">GTP-binding</keyword>
<evidence type="ECO:0000256" key="4">
    <source>
        <dbReference type="ARBA" id="ARBA00022917"/>
    </source>
</evidence>
<keyword evidence="3 9" id="KW-0251">Elongation factor</keyword>
<protein>
    <submittedName>
        <fullName evidence="9">Elongation factor 1-alpha 1</fullName>
    </submittedName>
</protein>
<keyword evidence="7" id="KW-0812">Transmembrane</keyword>
<feature type="region of interest" description="Disordered" evidence="6">
    <location>
        <begin position="1"/>
        <end position="21"/>
    </location>
</feature>
<dbReference type="InterPro" id="IPR054696">
    <property type="entry name" value="GTP-eEF1A_C"/>
</dbReference>
<keyword evidence="10" id="KW-1185">Reference proteome</keyword>
<evidence type="ECO:0000256" key="5">
    <source>
        <dbReference type="ARBA" id="ARBA00023134"/>
    </source>
</evidence>
<feature type="domain" description="GTP-eEF1A C-terminal" evidence="8">
    <location>
        <begin position="211"/>
        <end position="300"/>
    </location>
</feature>
<dbReference type="PANTHER" id="PTHR44830">
    <property type="entry name" value="ELONGATION FACTOR 1 ALPHA"/>
    <property type="match status" value="1"/>
</dbReference>
<evidence type="ECO:0000256" key="3">
    <source>
        <dbReference type="ARBA" id="ARBA00022768"/>
    </source>
</evidence>
<keyword evidence="2" id="KW-0547">Nucleotide-binding</keyword>
<dbReference type="GO" id="GO:0005525">
    <property type="term" value="F:GTP binding"/>
    <property type="evidence" value="ECO:0007669"/>
    <property type="project" value="UniProtKB-KW"/>
</dbReference>
<evidence type="ECO:0000259" key="8">
    <source>
        <dbReference type="Pfam" id="PF22594"/>
    </source>
</evidence>
<dbReference type="Proteomes" id="UP001166674">
    <property type="component" value="Unassembled WGS sequence"/>
</dbReference>